<accession>A0AAV7WXG7</accession>
<reference evidence="1" key="1">
    <citation type="journal article" date="2022" name="bioRxiv">
        <title>Sequencing and chromosome-scale assembly of the giantPleurodeles waltlgenome.</title>
        <authorList>
            <person name="Brown T."/>
            <person name="Elewa A."/>
            <person name="Iarovenko S."/>
            <person name="Subramanian E."/>
            <person name="Araus A.J."/>
            <person name="Petzold A."/>
            <person name="Susuki M."/>
            <person name="Suzuki K.-i.T."/>
            <person name="Hayashi T."/>
            <person name="Toyoda A."/>
            <person name="Oliveira C."/>
            <person name="Osipova E."/>
            <person name="Leigh N.D."/>
            <person name="Simon A."/>
            <person name="Yun M.H."/>
        </authorList>
    </citation>
    <scope>NUCLEOTIDE SEQUENCE</scope>
    <source>
        <strain evidence="1">20211129_DDA</strain>
        <tissue evidence="1">Liver</tissue>
    </source>
</reference>
<dbReference type="Proteomes" id="UP001066276">
    <property type="component" value="Chromosome 1_1"/>
</dbReference>
<proteinExistence type="predicted"/>
<organism evidence="1 2">
    <name type="scientific">Pleurodeles waltl</name>
    <name type="common">Iberian ribbed newt</name>
    <dbReference type="NCBI Taxonomy" id="8319"/>
    <lineage>
        <taxon>Eukaryota</taxon>
        <taxon>Metazoa</taxon>
        <taxon>Chordata</taxon>
        <taxon>Craniata</taxon>
        <taxon>Vertebrata</taxon>
        <taxon>Euteleostomi</taxon>
        <taxon>Amphibia</taxon>
        <taxon>Batrachia</taxon>
        <taxon>Caudata</taxon>
        <taxon>Salamandroidea</taxon>
        <taxon>Salamandridae</taxon>
        <taxon>Pleurodelinae</taxon>
        <taxon>Pleurodeles</taxon>
    </lineage>
</organism>
<dbReference type="EMBL" id="JANPWB010000001">
    <property type="protein sequence ID" value="KAJ1217118.1"/>
    <property type="molecule type" value="Genomic_DNA"/>
</dbReference>
<comment type="caution">
    <text evidence="1">The sequence shown here is derived from an EMBL/GenBank/DDBJ whole genome shotgun (WGS) entry which is preliminary data.</text>
</comment>
<dbReference type="AlphaFoldDB" id="A0AAV7WXG7"/>
<sequence length="108" mass="11882">MPVPDRSDVEWRVGPVFKVVLEGNKPLHAGPASSGVHHTFNCNPGSSGMSKSVIQLVRCEFRAMLRSRYNQGVDGLIASQAWDATGCIWMKRHGVRSAHPWFHGTLGN</sequence>
<evidence type="ECO:0000313" key="2">
    <source>
        <dbReference type="Proteomes" id="UP001066276"/>
    </source>
</evidence>
<keyword evidence="2" id="KW-1185">Reference proteome</keyword>
<protein>
    <submittedName>
        <fullName evidence="1">Uncharacterized protein</fullName>
    </submittedName>
</protein>
<name>A0AAV7WXG7_PLEWA</name>
<gene>
    <name evidence="1" type="ORF">NDU88_004713</name>
</gene>
<evidence type="ECO:0000313" key="1">
    <source>
        <dbReference type="EMBL" id="KAJ1217118.1"/>
    </source>
</evidence>